<protein>
    <submittedName>
        <fullName evidence="8">Serine/threonine-protein kinase PrkC</fullName>
        <ecNumber evidence="8">2.7.11.1</ecNumber>
    </submittedName>
</protein>
<dbReference type="GO" id="GO:0043139">
    <property type="term" value="F:5'-3' DNA helicase activity"/>
    <property type="evidence" value="ECO:0007669"/>
    <property type="project" value="TreeGrafter"/>
</dbReference>
<dbReference type="InterPro" id="IPR041679">
    <property type="entry name" value="DNA2/NAM7-like_C"/>
</dbReference>
<evidence type="ECO:0000259" key="6">
    <source>
        <dbReference type="PROSITE" id="PS50011"/>
    </source>
</evidence>
<keyword evidence="3" id="KW-0378">Hydrolase</keyword>
<keyword evidence="8" id="KW-0418">Kinase</keyword>
<dbReference type="Proteomes" id="UP000254230">
    <property type="component" value="Unassembled WGS sequence"/>
</dbReference>
<dbReference type="Pfam" id="PF13086">
    <property type="entry name" value="AAA_11"/>
    <property type="match status" value="1"/>
</dbReference>
<proteinExistence type="inferred from homology"/>
<dbReference type="GO" id="GO:0004674">
    <property type="term" value="F:protein serine/threonine kinase activity"/>
    <property type="evidence" value="ECO:0007669"/>
    <property type="project" value="UniProtKB-EC"/>
</dbReference>
<dbReference type="STRING" id="45072.Lqua_2207"/>
<keyword evidence="2" id="KW-0547">Nucleotide-binding</keyword>
<dbReference type="Pfam" id="PF13087">
    <property type="entry name" value="AAA_12"/>
    <property type="match status" value="1"/>
</dbReference>
<reference evidence="8 10" key="2">
    <citation type="submission" date="2018-06" db="EMBL/GenBank/DDBJ databases">
        <authorList>
            <consortium name="Pathogen Informatics"/>
            <person name="Doyle S."/>
        </authorList>
    </citation>
    <scope>NUCLEOTIDE SEQUENCE [LARGE SCALE GENOMIC DNA]</scope>
    <source>
        <strain evidence="8 10">NCTC12376</strain>
    </source>
</reference>
<dbReference type="PANTHER" id="PTHR43788">
    <property type="entry name" value="DNA2/NAM7 HELICASE FAMILY MEMBER"/>
    <property type="match status" value="1"/>
</dbReference>
<keyword evidence="5" id="KW-0067">ATP-binding</keyword>
<evidence type="ECO:0000313" key="7">
    <source>
        <dbReference type="EMBL" id="KTD47814.1"/>
    </source>
</evidence>
<comment type="similarity">
    <text evidence="1">Belongs to the DNA2/NAM7 helicase family.</text>
</comment>
<dbReference type="Proteomes" id="UP000054639">
    <property type="component" value="Unassembled WGS sequence"/>
</dbReference>
<dbReference type="RefSeq" id="WP_058474342.1">
    <property type="nucleotide sequence ID" value="NZ_CAAAIL010000008.1"/>
</dbReference>
<evidence type="ECO:0000256" key="4">
    <source>
        <dbReference type="ARBA" id="ARBA00022806"/>
    </source>
</evidence>
<dbReference type="GO" id="GO:0016787">
    <property type="term" value="F:hydrolase activity"/>
    <property type="evidence" value="ECO:0007669"/>
    <property type="project" value="UniProtKB-KW"/>
</dbReference>
<evidence type="ECO:0000256" key="3">
    <source>
        <dbReference type="ARBA" id="ARBA00022801"/>
    </source>
</evidence>
<dbReference type="CDD" id="cd18808">
    <property type="entry name" value="SF1_C_Upf1"/>
    <property type="match status" value="1"/>
</dbReference>
<dbReference type="Pfam" id="PF18741">
    <property type="entry name" value="MTES_1575"/>
    <property type="match status" value="1"/>
</dbReference>
<dbReference type="InterPro" id="IPR025103">
    <property type="entry name" value="DUF4011"/>
</dbReference>
<accession>A0A378KT82</accession>
<organism evidence="8 10">
    <name type="scientific">Legionella quateirensis</name>
    <dbReference type="NCBI Taxonomy" id="45072"/>
    <lineage>
        <taxon>Bacteria</taxon>
        <taxon>Pseudomonadati</taxon>
        <taxon>Pseudomonadota</taxon>
        <taxon>Gammaproteobacteria</taxon>
        <taxon>Legionellales</taxon>
        <taxon>Legionellaceae</taxon>
        <taxon>Legionella</taxon>
    </lineage>
</organism>
<dbReference type="GO" id="GO:0005524">
    <property type="term" value="F:ATP binding"/>
    <property type="evidence" value="ECO:0007669"/>
    <property type="project" value="UniProtKB-KW"/>
</dbReference>
<dbReference type="OrthoDB" id="9757917at2"/>
<keyword evidence="9" id="KW-1185">Reference proteome</keyword>
<dbReference type="InterPro" id="IPR011009">
    <property type="entry name" value="Kinase-like_dom_sf"/>
</dbReference>
<dbReference type="InterPro" id="IPR008266">
    <property type="entry name" value="Tyr_kinase_AS"/>
</dbReference>
<dbReference type="SUPFAM" id="SSF56112">
    <property type="entry name" value="Protein kinase-like (PK-like)"/>
    <property type="match status" value="1"/>
</dbReference>
<evidence type="ECO:0000256" key="5">
    <source>
        <dbReference type="ARBA" id="ARBA00022840"/>
    </source>
</evidence>
<sequence>MTIQVRMCQGCREIRSEEEMLCGNCGWDLTQEPLLVSAQVNIAQKLADKASIVRFCLNGHPLDDGDELCFVPNCGATTANETNKGKNSPSKEIIVDGWKVISQFENYNETIENAIVEQHGHRAQLTLYFPEMQPDSSIYEVLKKLPKDYISEILSHGEWEGRQYEITDLNSNPNLLDLLSSSVDLEVIRQVVKSIGKILHAISEHGLRHGDLRPENIIITHRDPISLILRGFQYSFVSNFEMDRNTQPTSVFYTAPEVIAGGCSAASDWWSLGILILQLITNGQYFNGINEKAFRIHVVTRGISLPKGLDPQINLLLRGLLAQDPDKRWQWIQLQKWLAGEDLEVPFENISEDRQTGPFIELNEQSYFCPKTFALAAAEQLNWDQAKDLLMRGVVVTWLEERNTEPRVIAGVRVASSLENISDDFRHSLALMWMNFSLPLIYRGEIVTSSWLLQNAIQGYEIITGPLITHLRQMNRERHLWELQERNEKARERARVLDIELNEENFRLLVLASSRLNLERQWINHRRLFPGSDHRGLNSLIDRQNITEVELAILLGADLHQYQSAAQILKDANAIAAQVSLSSYTEDTAQQWFNISRRDLYREIEDRIANYSRCEIARVDEWANDFRIQKRISLSRALVLLSIPKESWKEPDRLQYVSSIIDFFEKRTAGLAQRGPLVRMLISKSGSRVDLAAIAGNKPTAPYILEHLINRTDSTIEFDRVAFEKNIDLEKKLRHLVNHANTYRRDTGIDSLYLGFPFLVMQDSQPENLRKKPKIAPILLWPIKINIETRDKVSIFFDRDREEVRLNPIFTNLVGLEETNKWKEIATELLGRSSIRVADVIDTLGALVEPRERSLCELPNSEYSINVGARQIICSAVLFHAEFMGQALGEDLRQIRKESPIGTSLETVLRVNKDPIISQSAPLIPENDRYFTMESDPSQEKAVFGARQYPGILIEGPPGTGKSQTIVNIIGDCIGRNNSVLVICQKAAALEVLAKRLNAEGLRDRFFYITHVNKDRSSVVQSIRGQIEGIAQSQRIYRSENLAPERNELAEKIEYLENEIDKYHEAIHIVDEGIGTNYRNILGQLIDLEDREPKLINIPALRPILGNLSNKQLSVIEEICVPIAETWLKSSYEGSPLKKLKIFSSDEALLNEFNTMLIRFVNKEYKRNEHNPKSNLSFEVDNPTQHQEWIMSNDGFLRSVDWKKIHSWFDLFSKGEHSNGNEIIKNVQSIKQQLETFELDKYDSILTNKLIDIPISTIEEWLHLMNKTSIFNPLIFMNNDPLKKNIENIKQQLVSLDPTKNNKVLSRALSSIPIPIIEEWLSLIDKTTTLNSSCFIQHEKYQTELKDLKSRLVCFDLNNQDEKFLLKLINIPTPTLIKWLSLINKTYSSKTYFSILNPLHLLRKSRIKNIVSSLNETLTLEVISHFKNMIEVELKQRPIREAVQFLLKTVYINSEISTPLFPKDLGIDIDRMLEDLITISQLRKIVLSLGEDLSFEKAKQLQNAAELERNLRPIRGRILRAHDEIYLENNQPEVIYLDDMLNHIEHVLEDLFYPIKVQAVLLDLGLDQSFEMVTKFKYDIELEYNLRPIRVEISKLLEMLHQDHEILKPTLLTELLTIINQIMKELLLTQKAIAALQACPRQEEQIASIVTKGLPAYLDLITRYEESFARHQARINSLEYLDKLSPFFGEDLFNSCQINILENRSNLTELQSIIESLPTLAFYQEFRLQSANFSSQTLKIFAILREKDKSLSNYNKDDLGEIIRRILYREAKLYLKDIIEQKYPILKLSQRELSRKILTLDESSVKMRGLNQQFLANINLENRNNSENWEDITRLRGPRARRLREIIERGIDIGLMRIRPVWLMNPDTASQLLPLRAGMFDVVIFDEASQIPIENALPTLYRAKRTVISGDEKQMPPSNFFIKRFDDEDEDYNSEDDFSDEVMSDTERDTLEDSWNRREIKDCFDLLTLGKAVLPKSMLQIHYRSKYRELISFSNAAFYNNELNIPVRHPENVIRNVRPIEVIRVDSIYANQTNKGEAEKVVDLLSQIWVSHENKPSIGVVTFNAKQADLIEDLLAERSAKDQDFNQSLSTERERQQGGEDMSFFVKNVENVQGDERDIIIFSSTFGRDEKGTFRKQFGRLGQSGGERRLNVAITRAREKIILVTSLPINEISEALSKRQEPKISRDYLQAYFDYASKISDGSLESANNSLNRMSSEVINSQTSFNSDKDGFVRSVATFIQNLGLKPLAIRENDAFGLDFVIEDPRNKRFGIGIECDAHCHSILATARAREVWRPKVLRMGIPYVHRISSYAWYHYREEEMERLKQILEKAIGIVFRKTNVKATAEG</sequence>
<evidence type="ECO:0000313" key="9">
    <source>
        <dbReference type="Proteomes" id="UP000054639"/>
    </source>
</evidence>
<dbReference type="EMBL" id="UGOW01000001">
    <property type="protein sequence ID" value="STY16707.1"/>
    <property type="molecule type" value="Genomic_DNA"/>
</dbReference>
<dbReference type="InterPro" id="IPR049468">
    <property type="entry name" value="Restrct_endonuc-II-like_dom"/>
</dbReference>
<dbReference type="InterPro" id="IPR027417">
    <property type="entry name" value="P-loop_NTPase"/>
</dbReference>
<dbReference type="Gene3D" id="3.40.50.300">
    <property type="entry name" value="P-loop containing nucleotide triphosphate hydrolases"/>
    <property type="match status" value="3"/>
</dbReference>
<dbReference type="SMART" id="SM00220">
    <property type="entry name" value="S_TKc"/>
    <property type="match status" value="1"/>
</dbReference>
<dbReference type="InterPro" id="IPR050534">
    <property type="entry name" value="Coronavir_polyprotein_1ab"/>
</dbReference>
<dbReference type="SUPFAM" id="SSF52540">
    <property type="entry name" value="P-loop containing nucleoside triphosphate hydrolases"/>
    <property type="match status" value="1"/>
</dbReference>
<dbReference type="PROSITE" id="PS00109">
    <property type="entry name" value="PROTEIN_KINASE_TYR"/>
    <property type="match status" value="1"/>
</dbReference>
<dbReference type="Pfam" id="PF00069">
    <property type="entry name" value="Pkinase"/>
    <property type="match status" value="1"/>
</dbReference>
<evidence type="ECO:0000256" key="1">
    <source>
        <dbReference type="ARBA" id="ARBA00007913"/>
    </source>
</evidence>
<keyword evidence="8" id="KW-0808">Transferase</keyword>
<evidence type="ECO:0000256" key="2">
    <source>
        <dbReference type="ARBA" id="ARBA00022741"/>
    </source>
</evidence>
<dbReference type="EC" id="2.7.11.1" evidence="8"/>
<name>A0A378KT82_9GAMM</name>
<dbReference type="PANTHER" id="PTHR43788:SF8">
    <property type="entry name" value="DNA-BINDING PROTEIN SMUBP-2"/>
    <property type="match status" value="1"/>
</dbReference>
<evidence type="ECO:0000313" key="10">
    <source>
        <dbReference type="Proteomes" id="UP000254230"/>
    </source>
</evidence>
<dbReference type="InterPro" id="IPR000719">
    <property type="entry name" value="Prot_kinase_dom"/>
</dbReference>
<feature type="domain" description="Protein kinase" evidence="6">
    <location>
        <begin position="68"/>
        <end position="338"/>
    </location>
</feature>
<dbReference type="InterPro" id="IPR041677">
    <property type="entry name" value="DNA2/NAM7_AAA_11"/>
</dbReference>
<dbReference type="Pfam" id="PF13195">
    <property type="entry name" value="DUF4011"/>
    <property type="match status" value="1"/>
</dbReference>
<dbReference type="Gene3D" id="1.10.510.10">
    <property type="entry name" value="Transferase(Phosphotransferase) domain 1"/>
    <property type="match status" value="1"/>
</dbReference>
<reference evidence="7 9" key="1">
    <citation type="submission" date="2015-11" db="EMBL/GenBank/DDBJ databases">
        <title>Genomic analysis of 38 Legionella species identifies large and diverse effector repertoires.</title>
        <authorList>
            <person name="Burstein D."/>
            <person name="Amaro F."/>
            <person name="Zusman T."/>
            <person name="Lifshitz Z."/>
            <person name="Cohen O."/>
            <person name="Gilbert J.A."/>
            <person name="Pupko T."/>
            <person name="Shuman H.A."/>
            <person name="Segal G."/>
        </authorList>
    </citation>
    <scope>NUCLEOTIDE SEQUENCE [LARGE SCALE GENOMIC DNA]</scope>
    <source>
        <strain evidence="7 9">ATCC 49507</strain>
    </source>
</reference>
<keyword evidence="4" id="KW-0347">Helicase</keyword>
<dbReference type="EMBL" id="LNYR01000031">
    <property type="protein sequence ID" value="KTD47814.1"/>
    <property type="molecule type" value="Genomic_DNA"/>
</dbReference>
<dbReference type="InterPro" id="IPR047187">
    <property type="entry name" value="SF1_C_Upf1"/>
</dbReference>
<gene>
    <name evidence="8" type="primary">prkC_1</name>
    <name evidence="7" type="synonym">prkC</name>
    <name evidence="7" type="ORF">Lqua_2207</name>
    <name evidence="8" type="ORF">NCTC12376_00498</name>
</gene>
<evidence type="ECO:0000313" key="8">
    <source>
        <dbReference type="EMBL" id="STY16707.1"/>
    </source>
</evidence>
<dbReference type="PROSITE" id="PS50011">
    <property type="entry name" value="PROTEIN_KINASE_DOM"/>
    <property type="match status" value="1"/>
</dbReference>